<keyword evidence="7" id="KW-1185">Reference proteome</keyword>
<keyword evidence="1" id="KW-0805">Transcription regulation</keyword>
<evidence type="ECO:0000256" key="4">
    <source>
        <dbReference type="SAM" id="MobiDB-lite"/>
    </source>
</evidence>
<evidence type="ECO:0000256" key="3">
    <source>
        <dbReference type="ARBA" id="ARBA00023163"/>
    </source>
</evidence>
<reference evidence="6 7" key="1">
    <citation type="submission" date="2020-03" db="EMBL/GenBank/DDBJ databases">
        <title>Sphingomonas sp. nov., isolated from fish.</title>
        <authorList>
            <person name="Hyun D.-W."/>
            <person name="Bae J.-W."/>
        </authorList>
    </citation>
    <scope>NUCLEOTIDE SEQUENCE [LARGE SCALE GENOMIC DNA]</scope>
    <source>
        <strain evidence="6 7">HDW15B</strain>
    </source>
</reference>
<evidence type="ECO:0000313" key="7">
    <source>
        <dbReference type="Proteomes" id="UP000503222"/>
    </source>
</evidence>
<dbReference type="PANTHER" id="PTHR46796">
    <property type="entry name" value="HTH-TYPE TRANSCRIPTIONAL ACTIVATOR RHAS-RELATED"/>
    <property type="match status" value="1"/>
</dbReference>
<dbReference type="Proteomes" id="UP000503222">
    <property type="component" value="Chromosome"/>
</dbReference>
<dbReference type="AlphaFoldDB" id="A0A6G7YM07"/>
<sequence length="265" mass="29733">MVQAFYAPSGRLPYGTEHVMPASVMDLKINFGARVRSRRLPERAWDQHSHRGWVMGIWSSFHTVRWPDDLDFIGVTLRPGATLALFGVEAHEFADDVVDIETLLGPTAIEIRDRLGEVSDPSSRFLLLEQLLTAQLNIRSGVGRIAPALDLLKHSHGTATVRDLAATADVSHKHLIDLFHRFVGAPPKTLARLYRLEHLLTDLEGDISSTLTSSAMRLDYFDQAHLNKDFKDLTGRTPGQYVQQRQVAKARDPRHAEHRRLLPGG</sequence>
<dbReference type="Pfam" id="PF12833">
    <property type="entry name" value="HTH_18"/>
    <property type="match status" value="1"/>
</dbReference>
<dbReference type="SMART" id="SM00342">
    <property type="entry name" value="HTH_ARAC"/>
    <property type="match status" value="1"/>
</dbReference>
<evidence type="ECO:0000256" key="2">
    <source>
        <dbReference type="ARBA" id="ARBA00023125"/>
    </source>
</evidence>
<dbReference type="Pfam" id="PF20240">
    <property type="entry name" value="DUF6597"/>
    <property type="match status" value="1"/>
</dbReference>
<evidence type="ECO:0000256" key="1">
    <source>
        <dbReference type="ARBA" id="ARBA00023015"/>
    </source>
</evidence>
<feature type="domain" description="HTH araC/xylS-type" evidence="5">
    <location>
        <begin position="160"/>
        <end position="244"/>
    </location>
</feature>
<organism evidence="6 7">
    <name type="scientific">Sphingomonas piscis</name>
    <dbReference type="NCBI Taxonomy" id="2714943"/>
    <lineage>
        <taxon>Bacteria</taxon>
        <taxon>Pseudomonadati</taxon>
        <taxon>Pseudomonadota</taxon>
        <taxon>Alphaproteobacteria</taxon>
        <taxon>Sphingomonadales</taxon>
        <taxon>Sphingomonadaceae</taxon>
        <taxon>Sphingomonas</taxon>
    </lineage>
</organism>
<keyword evidence="3" id="KW-0804">Transcription</keyword>
<dbReference type="InterPro" id="IPR050204">
    <property type="entry name" value="AraC_XylS_family_regulators"/>
</dbReference>
<accession>A0A6G7YM07</accession>
<dbReference type="InterPro" id="IPR046532">
    <property type="entry name" value="DUF6597"/>
</dbReference>
<dbReference type="GO" id="GO:0003700">
    <property type="term" value="F:DNA-binding transcription factor activity"/>
    <property type="evidence" value="ECO:0007669"/>
    <property type="project" value="InterPro"/>
</dbReference>
<dbReference type="KEGG" id="spii:G7077_01280"/>
<dbReference type="GO" id="GO:0043565">
    <property type="term" value="F:sequence-specific DNA binding"/>
    <property type="evidence" value="ECO:0007669"/>
    <property type="project" value="InterPro"/>
</dbReference>
<dbReference type="RefSeq" id="WP_166410142.1">
    <property type="nucleotide sequence ID" value="NZ_CP049869.1"/>
</dbReference>
<evidence type="ECO:0000313" key="6">
    <source>
        <dbReference type="EMBL" id="QIK77746.1"/>
    </source>
</evidence>
<keyword evidence="2" id="KW-0238">DNA-binding</keyword>
<proteinExistence type="predicted"/>
<dbReference type="Gene3D" id="1.10.10.60">
    <property type="entry name" value="Homeodomain-like"/>
    <property type="match status" value="1"/>
</dbReference>
<dbReference type="InterPro" id="IPR018060">
    <property type="entry name" value="HTH_AraC"/>
</dbReference>
<gene>
    <name evidence="6" type="ORF">G7077_01280</name>
</gene>
<dbReference type="PROSITE" id="PS01124">
    <property type="entry name" value="HTH_ARAC_FAMILY_2"/>
    <property type="match status" value="1"/>
</dbReference>
<name>A0A6G7YM07_9SPHN</name>
<evidence type="ECO:0000259" key="5">
    <source>
        <dbReference type="PROSITE" id="PS01124"/>
    </source>
</evidence>
<protein>
    <submittedName>
        <fullName evidence="6">AraC family transcriptional regulator</fullName>
    </submittedName>
</protein>
<dbReference type="EMBL" id="CP049869">
    <property type="protein sequence ID" value="QIK77746.1"/>
    <property type="molecule type" value="Genomic_DNA"/>
</dbReference>
<feature type="region of interest" description="Disordered" evidence="4">
    <location>
        <begin position="241"/>
        <end position="265"/>
    </location>
</feature>